<feature type="domain" description="RagB/SusD" evidence="7">
    <location>
        <begin position="253"/>
        <end position="526"/>
    </location>
</feature>
<feature type="chain" id="PRO_5016933473" evidence="6">
    <location>
        <begin position="20"/>
        <end position="528"/>
    </location>
</feature>
<evidence type="ECO:0000256" key="2">
    <source>
        <dbReference type="ARBA" id="ARBA00006275"/>
    </source>
</evidence>
<keyword evidence="5" id="KW-0998">Cell outer membrane</keyword>
<evidence type="ECO:0000259" key="7">
    <source>
        <dbReference type="Pfam" id="PF07980"/>
    </source>
</evidence>
<dbReference type="InterPro" id="IPR011990">
    <property type="entry name" value="TPR-like_helical_dom_sf"/>
</dbReference>
<reference evidence="9 10" key="1">
    <citation type="submission" date="2018-04" db="EMBL/GenBank/DDBJ databases">
        <title>Sphingobacterium sp. M46 Genome.</title>
        <authorList>
            <person name="Cheng J."/>
            <person name="Li Y."/>
        </authorList>
    </citation>
    <scope>NUCLEOTIDE SEQUENCE [LARGE SCALE GENOMIC DNA]</scope>
    <source>
        <strain evidence="9 10">M46</strain>
    </source>
</reference>
<evidence type="ECO:0000256" key="5">
    <source>
        <dbReference type="ARBA" id="ARBA00023237"/>
    </source>
</evidence>
<dbReference type="Proteomes" id="UP000250831">
    <property type="component" value="Unassembled WGS sequence"/>
</dbReference>
<keyword evidence="3 6" id="KW-0732">Signal</keyword>
<comment type="caution">
    <text evidence="9">The sequence shown here is derived from an EMBL/GenBank/DDBJ whole genome shotgun (WGS) entry which is preliminary data.</text>
</comment>
<evidence type="ECO:0000256" key="4">
    <source>
        <dbReference type="ARBA" id="ARBA00023136"/>
    </source>
</evidence>
<dbReference type="AlphaFoldDB" id="A0A363NM16"/>
<sequence length="528" mass="60092">MKKTLILSLFLSITFTACQKDFLDRNPKDAYSNSSLWSSENDALVALNGCYNSWSDGYHVLYMDALSDNVYSQYYWEGYTSLGNGSGSPSDTWITDRWSPSYSTIQKSNWFLENVDKTPMDEALKTRMKAEARFLRAYQYFTLSQLYGDVPLVTKTLSQDEANAVSRTAVSEIQKYILDELKAITPELPVKYSANDVGRITRGAALSLKARLELYSGKYADCIITSKQVMEMGYSLFSSYQDLFRIQNENNNEIILDIQYKENDYSNGNIGIMPSSTFGGWGSIDPTQSLVDAYEMANGKTIDDPGANYNKNDPYKGRDPRLTASIVYPGQFYEGKYYNPIERSSGDYYNGSNNSKTGYLYKKYTSNLSDYPDLWNTGLNMILIRYAEILLTYAEAKIESASIDNSVYDAIDALRQRAGMPKVDRSIYANQTTLRELVRRERRVELALEGLRWFDIKRWKIGPQVREGKVYGTRLGTVDPTNGALVLTGEHVEAESRTFSSERDYLWPIPRKETDVNRNLTQNPGYPN</sequence>
<comment type="subcellular location">
    <subcellularLocation>
        <location evidence="1">Cell outer membrane</location>
    </subcellularLocation>
</comment>
<feature type="domain" description="SusD-like N-terminal" evidence="8">
    <location>
        <begin position="58"/>
        <end position="214"/>
    </location>
</feature>
<feature type="signal peptide" evidence="6">
    <location>
        <begin position="1"/>
        <end position="19"/>
    </location>
</feature>
<organism evidence="9 10">
    <name type="scientific">Sphingobacterium athyrii</name>
    <dbReference type="NCBI Taxonomy" id="2152717"/>
    <lineage>
        <taxon>Bacteria</taxon>
        <taxon>Pseudomonadati</taxon>
        <taxon>Bacteroidota</taxon>
        <taxon>Sphingobacteriia</taxon>
        <taxon>Sphingobacteriales</taxon>
        <taxon>Sphingobacteriaceae</taxon>
        <taxon>Sphingobacterium</taxon>
    </lineage>
</organism>
<gene>
    <name evidence="9" type="ORF">DCO56_26185</name>
</gene>
<evidence type="ECO:0000313" key="9">
    <source>
        <dbReference type="EMBL" id="PUV21814.1"/>
    </source>
</evidence>
<dbReference type="RefSeq" id="WP_108636635.1">
    <property type="nucleotide sequence ID" value="NZ_QCXX01000009.1"/>
</dbReference>
<keyword evidence="10" id="KW-1185">Reference proteome</keyword>
<accession>A0A363NM16</accession>
<dbReference type="Gene3D" id="1.25.40.390">
    <property type="match status" value="1"/>
</dbReference>
<dbReference type="Pfam" id="PF07980">
    <property type="entry name" value="SusD_RagB"/>
    <property type="match status" value="1"/>
</dbReference>
<dbReference type="OrthoDB" id="5694214at2"/>
<dbReference type="EMBL" id="QCXX01000009">
    <property type="protein sequence ID" value="PUV21814.1"/>
    <property type="molecule type" value="Genomic_DNA"/>
</dbReference>
<evidence type="ECO:0000313" key="10">
    <source>
        <dbReference type="Proteomes" id="UP000250831"/>
    </source>
</evidence>
<name>A0A363NM16_9SPHI</name>
<evidence type="ECO:0000256" key="3">
    <source>
        <dbReference type="ARBA" id="ARBA00022729"/>
    </source>
</evidence>
<protein>
    <submittedName>
        <fullName evidence="9">RagB/SusD family nutrient uptake outer membrane protein</fullName>
    </submittedName>
</protein>
<evidence type="ECO:0000256" key="6">
    <source>
        <dbReference type="SAM" id="SignalP"/>
    </source>
</evidence>
<proteinExistence type="inferred from homology"/>
<evidence type="ECO:0000259" key="8">
    <source>
        <dbReference type="Pfam" id="PF14322"/>
    </source>
</evidence>
<dbReference type="InterPro" id="IPR012944">
    <property type="entry name" value="SusD_RagB_dom"/>
</dbReference>
<dbReference type="SUPFAM" id="SSF48452">
    <property type="entry name" value="TPR-like"/>
    <property type="match status" value="1"/>
</dbReference>
<keyword evidence="4" id="KW-0472">Membrane</keyword>
<dbReference type="GO" id="GO:0009279">
    <property type="term" value="C:cell outer membrane"/>
    <property type="evidence" value="ECO:0007669"/>
    <property type="project" value="UniProtKB-SubCell"/>
</dbReference>
<dbReference type="PROSITE" id="PS51257">
    <property type="entry name" value="PROKAR_LIPOPROTEIN"/>
    <property type="match status" value="1"/>
</dbReference>
<comment type="similarity">
    <text evidence="2">Belongs to the SusD family.</text>
</comment>
<evidence type="ECO:0000256" key="1">
    <source>
        <dbReference type="ARBA" id="ARBA00004442"/>
    </source>
</evidence>
<dbReference type="InterPro" id="IPR033985">
    <property type="entry name" value="SusD-like_N"/>
</dbReference>
<dbReference type="Pfam" id="PF14322">
    <property type="entry name" value="SusD-like_3"/>
    <property type="match status" value="1"/>
</dbReference>